<dbReference type="InterPro" id="IPR031168">
    <property type="entry name" value="G_TrmE"/>
</dbReference>
<dbReference type="Gene3D" id="1.20.120.430">
    <property type="entry name" value="tRNA modification GTPase MnmE domain 2"/>
    <property type="match status" value="1"/>
</dbReference>
<dbReference type="CDD" id="cd04164">
    <property type="entry name" value="trmE"/>
    <property type="match status" value="1"/>
</dbReference>
<protein>
    <submittedName>
        <fullName evidence="3">Uncharacterized protein</fullName>
    </submittedName>
</protein>
<dbReference type="InterPro" id="IPR027417">
    <property type="entry name" value="P-loop_NTPase"/>
</dbReference>
<evidence type="ECO:0000313" key="3">
    <source>
        <dbReference type="EMBL" id="KAJ8969087.1"/>
    </source>
</evidence>
<dbReference type="SUPFAM" id="SSF52540">
    <property type="entry name" value="P-loop containing nucleoside triphosphate hydrolases"/>
    <property type="match status" value="1"/>
</dbReference>
<gene>
    <name evidence="3" type="ORF">NQ317_016332</name>
</gene>
<feature type="domain" description="MnmE helical" evidence="2">
    <location>
        <begin position="9"/>
        <end position="240"/>
    </location>
</feature>
<dbReference type="EMBL" id="JAPWTJ010001872">
    <property type="protein sequence ID" value="KAJ8969087.1"/>
    <property type="molecule type" value="Genomic_DNA"/>
</dbReference>
<dbReference type="InterPro" id="IPR006073">
    <property type="entry name" value="GTP-bd"/>
</dbReference>
<dbReference type="PANTHER" id="PTHR42714">
    <property type="entry name" value="TRNA MODIFICATION GTPASE GTPBP3"/>
    <property type="match status" value="1"/>
</dbReference>
<dbReference type="InterPro" id="IPR027368">
    <property type="entry name" value="MnmE_dom2"/>
</dbReference>
<dbReference type="Pfam" id="PF12631">
    <property type="entry name" value="MnmE_helical"/>
    <property type="match status" value="1"/>
</dbReference>
<proteinExistence type="predicted"/>
<name>A0ABQ9IZH6_9CUCU</name>
<dbReference type="Proteomes" id="UP001162164">
    <property type="component" value="Unassembled WGS sequence"/>
</dbReference>
<evidence type="ECO:0000313" key="4">
    <source>
        <dbReference type="Proteomes" id="UP001162164"/>
    </source>
</evidence>
<dbReference type="Gene3D" id="3.40.50.300">
    <property type="entry name" value="P-loop containing nucleotide triphosphate hydrolases"/>
    <property type="match status" value="1"/>
</dbReference>
<comment type="caution">
    <text evidence="3">The sequence shown here is derived from an EMBL/GenBank/DDBJ whole genome shotgun (WGS) entry which is preliminary data.</text>
</comment>
<dbReference type="PANTHER" id="PTHR42714:SF2">
    <property type="entry name" value="TRNA MODIFICATION GTPASE GTPBP3, MITOCHONDRIAL"/>
    <property type="match status" value="1"/>
</dbReference>
<dbReference type="SUPFAM" id="SSF116878">
    <property type="entry name" value="TrmE connector domain"/>
    <property type="match status" value="1"/>
</dbReference>
<evidence type="ECO:0000259" key="2">
    <source>
        <dbReference type="Pfam" id="PF12631"/>
    </source>
</evidence>
<sequence>MQVVHEQMAVEGEILRNGVKAVILGEPNAGKSNRPAAIVTPIEGTTRDVLEISLNINGYPLILADTAGLRSDTKDVIEKEGINRALQLYENSDLVLFILDAEKYNIWRNANSSHTFCLYLKHYAQELNLRSFIKEDAEDIQNLFTKNCIVIINKTDLENVADCLQESNVIKVSCKTKNGIIDLVNNVVIPLTNIQKKISDDSVDLVLLAEYLRKALGHLGKLVGTVTTDQLLDVIFKDFCI</sequence>
<feature type="non-terminal residue" evidence="3">
    <location>
        <position position="241"/>
    </location>
</feature>
<evidence type="ECO:0000259" key="1">
    <source>
        <dbReference type="Pfam" id="PF01926"/>
    </source>
</evidence>
<organism evidence="3 4">
    <name type="scientific">Molorchus minor</name>
    <dbReference type="NCBI Taxonomy" id="1323400"/>
    <lineage>
        <taxon>Eukaryota</taxon>
        <taxon>Metazoa</taxon>
        <taxon>Ecdysozoa</taxon>
        <taxon>Arthropoda</taxon>
        <taxon>Hexapoda</taxon>
        <taxon>Insecta</taxon>
        <taxon>Pterygota</taxon>
        <taxon>Neoptera</taxon>
        <taxon>Endopterygota</taxon>
        <taxon>Coleoptera</taxon>
        <taxon>Polyphaga</taxon>
        <taxon>Cucujiformia</taxon>
        <taxon>Chrysomeloidea</taxon>
        <taxon>Cerambycidae</taxon>
        <taxon>Lamiinae</taxon>
        <taxon>Monochamini</taxon>
        <taxon>Molorchus</taxon>
    </lineage>
</organism>
<accession>A0ABQ9IZH6</accession>
<dbReference type="Pfam" id="PF01926">
    <property type="entry name" value="MMR_HSR1"/>
    <property type="match status" value="1"/>
</dbReference>
<reference evidence="3" key="1">
    <citation type="journal article" date="2023" name="Insect Mol. Biol.">
        <title>Genome sequencing provides insights into the evolution of gene families encoding plant cell wall-degrading enzymes in longhorned beetles.</title>
        <authorList>
            <person name="Shin N.R."/>
            <person name="Okamura Y."/>
            <person name="Kirsch R."/>
            <person name="Pauchet Y."/>
        </authorList>
    </citation>
    <scope>NUCLEOTIDE SEQUENCE</scope>
    <source>
        <strain evidence="3">MMC_N1</strain>
    </source>
</reference>
<dbReference type="InterPro" id="IPR025867">
    <property type="entry name" value="MnmE_helical"/>
</dbReference>
<feature type="domain" description="G" evidence="1">
    <location>
        <begin position="21"/>
        <end position="109"/>
    </location>
</feature>
<keyword evidence="4" id="KW-1185">Reference proteome</keyword>